<evidence type="ECO:0000313" key="3">
    <source>
        <dbReference type="EMBL" id="GMM46125.1"/>
    </source>
</evidence>
<protein>
    <submittedName>
        <fullName evidence="3">Uncharacterized protein</fullName>
    </submittedName>
</protein>
<organism evidence="3 4">
    <name type="scientific">Pichia kluyveri</name>
    <name type="common">Yeast</name>
    <dbReference type="NCBI Taxonomy" id="36015"/>
    <lineage>
        <taxon>Eukaryota</taxon>
        <taxon>Fungi</taxon>
        <taxon>Dikarya</taxon>
        <taxon>Ascomycota</taxon>
        <taxon>Saccharomycotina</taxon>
        <taxon>Pichiomycetes</taxon>
        <taxon>Pichiales</taxon>
        <taxon>Pichiaceae</taxon>
        <taxon>Pichia</taxon>
    </lineage>
</organism>
<dbReference type="Pfam" id="PF10521">
    <property type="entry name" value="Tti2"/>
    <property type="match status" value="1"/>
</dbReference>
<gene>
    <name evidence="3" type="ORF">DAPK24_027000</name>
</gene>
<dbReference type="AlphaFoldDB" id="A0AAV5R498"/>
<dbReference type="InterPro" id="IPR018870">
    <property type="entry name" value="Tti2"/>
</dbReference>
<dbReference type="InterPro" id="IPR016024">
    <property type="entry name" value="ARM-type_fold"/>
</dbReference>
<dbReference type="PROSITE" id="PS50077">
    <property type="entry name" value="HEAT_REPEAT"/>
    <property type="match status" value="1"/>
</dbReference>
<proteinExistence type="inferred from homology"/>
<keyword evidence="4" id="KW-1185">Reference proteome</keyword>
<reference evidence="3 4" key="1">
    <citation type="journal article" date="2023" name="Elife">
        <title>Identification of key yeast species and microbe-microbe interactions impacting larval growth of Drosophila in the wild.</title>
        <authorList>
            <person name="Mure A."/>
            <person name="Sugiura Y."/>
            <person name="Maeda R."/>
            <person name="Honda K."/>
            <person name="Sakurai N."/>
            <person name="Takahashi Y."/>
            <person name="Watada M."/>
            <person name="Katoh T."/>
            <person name="Gotoh A."/>
            <person name="Gotoh Y."/>
            <person name="Taniguchi I."/>
            <person name="Nakamura K."/>
            <person name="Hayashi T."/>
            <person name="Katayama T."/>
            <person name="Uemura T."/>
            <person name="Hattori Y."/>
        </authorList>
    </citation>
    <scope>NUCLEOTIDE SEQUENCE [LARGE SCALE GENOMIC DNA]</scope>
    <source>
        <strain evidence="3 4">PK-24</strain>
    </source>
</reference>
<accession>A0AAV5R498</accession>
<name>A0AAV5R498_PICKL</name>
<evidence type="ECO:0000256" key="1">
    <source>
        <dbReference type="ARBA" id="ARBA00034736"/>
    </source>
</evidence>
<comment type="caution">
    <text evidence="3">The sequence shown here is derived from an EMBL/GenBank/DDBJ whole genome shotgun (WGS) entry which is preliminary data.</text>
</comment>
<evidence type="ECO:0000256" key="2">
    <source>
        <dbReference type="PROSITE-ProRule" id="PRU00103"/>
    </source>
</evidence>
<evidence type="ECO:0000313" key="4">
    <source>
        <dbReference type="Proteomes" id="UP001378960"/>
    </source>
</evidence>
<dbReference type="InterPro" id="IPR021133">
    <property type="entry name" value="HEAT_type_2"/>
</dbReference>
<feature type="repeat" description="HEAT" evidence="2">
    <location>
        <begin position="209"/>
        <end position="247"/>
    </location>
</feature>
<dbReference type="GO" id="GO:0110078">
    <property type="term" value="C:TTT Hsp90 cochaperone complex"/>
    <property type="evidence" value="ECO:0007669"/>
    <property type="project" value="InterPro"/>
</dbReference>
<dbReference type="SUPFAM" id="SSF48371">
    <property type="entry name" value="ARM repeat"/>
    <property type="match status" value="1"/>
</dbReference>
<dbReference type="Proteomes" id="UP001378960">
    <property type="component" value="Unassembled WGS sequence"/>
</dbReference>
<sequence length="439" mass="50897">MSLHVHVGIYTGQDMSNDGTDWDALNTIEESLKRSWVWFAESDQLVDHETRKSQDDMSLECELKLQQLNSIDLEVLSDERHFNRILSFCGRFYYNKESCVPWASEKSCQYSKEIVNKLIQIDQSKVIETIISDVVTVLDEIKQLGLSNNVNISGYRQQTRLAINQKLLGQNYSKVLDQMDSFKLQHVTRMGSINILIENADIESNWKYILPFLLTFLDDADLGVKREACNSLNEIFKSLLSSEKIKNNIILKSQTMPLFTNAMQALLLALPSLTPEWKSRLILPLTYETTFRLYKLAIPNELERYTRLGSLLNDTLLPSLSKCKDYVELTLIILSILKDFIKECDGFAIVLCKQIIYTLITILMDPFIVHADQVVLGIIDILQDCIDEIPKERRHKYYYDIKGCMGTLERRIDRRDGYFQTLEKEKIDKLMKSVEKERT</sequence>
<comment type="similarity">
    <text evidence="1">Belongs to the TTI2 family.</text>
</comment>
<dbReference type="EMBL" id="BTGB01000003">
    <property type="protein sequence ID" value="GMM46125.1"/>
    <property type="molecule type" value="Genomic_DNA"/>
</dbReference>